<evidence type="ECO:0000256" key="1">
    <source>
        <dbReference type="ARBA" id="ARBA00004141"/>
    </source>
</evidence>
<dbReference type="InterPro" id="IPR009056">
    <property type="entry name" value="Cyt_c-like_dom"/>
</dbReference>
<dbReference type="GO" id="GO:0042773">
    <property type="term" value="P:ATP synthesis coupled electron transport"/>
    <property type="evidence" value="ECO:0007669"/>
    <property type="project" value="TreeGrafter"/>
</dbReference>
<dbReference type="PANTHER" id="PTHR22888">
    <property type="entry name" value="CYTOCHROME C OXIDASE, SUBUNIT II"/>
    <property type="match status" value="1"/>
</dbReference>
<evidence type="ECO:0000256" key="13">
    <source>
        <dbReference type="ARBA" id="ARBA00024688"/>
    </source>
</evidence>
<sequence length="332" mass="36233">MTKGCRSTLRFSALVLTTLVLGACDGRQSALHPAGRGAEDIAELFWWMCIGGMLIWVAVLALAYYVTKARPEAHSETSARWLILGGGVAFPIVVLTILLMYGLAMMPGLRSAADADLRIAVAGEQWWWRVRYQPEGSEAIELANEIRLPVGSKVVFELSSPDVIHSFWIPSLGGKMDMIPGRVNELVLEPTRTGVFRGVCAEYCGSSHALMEFEAVVMPVEEFDAWLAAQAQPAQPPRTENGRKGEAAFERNGCGACHSIRGTDADGMLGPDLTHVGSRLSLAAGTLGVDVADFERWIAQTHRIKPDAHMPAFDMLPEAELRNMAHYLSELK</sequence>
<dbReference type="GO" id="GO:0020037">
    <property type="term" value="F:heme binding"/>
    <property type="evidence" value="ECO:0007669"/>
    <property type="project" value="InterPro"/>
</dbReference>
<protein>
    <recommendedName>
        <fullName evidence="14">Cytochrome aa3 subunit 2</fullName>
    </recommendedName>
</protein>
<dbReference type="OrthoDB" id="9781261at2"/>
<evidence type="ECO:0000256" key="11">
    <source>
        <dbReference type="ARBA" id="ARBA00023008"/>
    </source>
</evidence>
<dbReference type="Pfam" id="PF00116">
    <property type="entry name" value="COX2"/>
    <property type="match status" value="1"/>
</dbReference>
<proteinExistence type="inferred from homology"/>
<keyword evidence="11" id="KW-0186">Copper</keyword>
<comment type="similarity">
    <text evidence="2">Belongs to the cytochrome c oxidase subunit 2 family.</text>
</comment>
<evidence type="ECO:0000256" key="8">
    <source>
        <dbReference type="ARBA" id="ARBA00022982"/>
    </source>
</evidence>
<dbReference type="Proteomes" id="UP000243207">
    <property type="component" value="Chromosome I"/>
</dbReference>
<dbReference type="GO" id="GO:0005507">
    <property type="term" value="F:copper ion binding"/>
    <property type="evidence" value="ECO:0007669"/>
    <property type="project" value="InterPro"/>
</dbReference>
<feature type="transmembrane region" description="Helical" evidence="17">
    <location>
        <begin position="79"/>
        <end position="103"/>
    </location>
</feature>
<feature type="domain" description="Cytochrome c" evidence="19">
    <location>
        <begin position="240"/>
        <end position="332"/>
    </location>
</feature>
<dbReference type="InterPro" id="IPR002429">
    <property type="entry name" value="CcO_II-like_C"/>
</dbReference>
<keyword evidence="10 16" id="KW-0408">Iron</keyword>
<evidence type="ECO:0000313" key="21">
    <source>
        <dbReference type="Proteomes" id="UP000243207"/>
    </source>
</evidence>
<comment type="catalytic activity">
    <reaction evidence="15">
        <text>4 Fe(II)-[cytochrome c] + O2 + 8 H(+)(in) = 4 Fe(III)-[cytochrome c] + 2 H2O + 4 H(+)(out)</text>
        <dbReference type="Rhea" id="RHEA:11436"/>
        <dbReference type="Rhea" id="RHEA-COMP:10350"/>
        <dbReference type="Rhea" id="RHEA-COMP:14399"/>
        <dbReference type="ChEBI" id="CHEBI:15377"/>
        <dbReference type="ChEBI" id="CHEBI:15378"/>
        <dbReference type="ChEBI" id="CHEBI:15379"/>
        <dbReference type="ChEBI" id="CHEBI:29033"/>
        <dbReference type="ChEBI" id="CHEBI:29034"/>
        <dbReference type="EC" id="7.1.1.9"/>
    </reaction>
</comment>
<dbReference type="InterPro" id="IPR008972">
    <property type="entry name" value="Cupredoxin"/>
</dbReference>
<keyword evidence="6 17" id="KW-0812">Transmembrane</keyword>
<dbReference type="PROSITE" id="PS51257">
    <property type="entry name" value="PROKAR_LIPOPROTEIN"/>
    <property type="match status" value="1"/>
</dbReference>
<evidence type="ECO:0000256" key="7">
    <source>
        <dbReference type="ARBA" id="ARBA00022723"/>
    </source>
</evidence>
<evidence type="ECO:0000256" key="6">
    <source>
        <dbReference type="ARBA" id="ARBA00022692"/>
    </source>
</evidence>
<evidence type="ECO:0000256" key="14">
    <source>
        <dbReference type="ARBA" id="ARBA00031399"/>
    </source>
</evidence>
<feature type="transmembrane region" description="Helical" evidence="17">
    <location>
        <begin position="45"/>
        <end position="67"/>
    </location>
</feature>
<keyword evidence="9 17" id="KW-1133">Transmembrane helix</keyword>
<comment type="subcellular location">
    <subcellularLocation>
        <location evidence="1">Membrane</location>
        <topology evidence="1">Multi-pass membrane protein</topology>
    </subcellularLocation>
</comment>
<keyword evidence="3" id="KW-0813">Transport</keyword>
<keyword evidence="7 16" id="KW-0479">Metal-binding</keyword>
<evidence type="ECO:0000259" key="18">
    <source>
        <dbReference type="PROSITE" id="PS50857"/>
    </source>
</evidence>
<dbReference type="GO" id="GO:0004129">
    <property type="term" value="F:cytochrome-c oxidase activity"/>
    <property type="evidence" value="ECO:0007669"/>
    <property type="project" value="UniProtKB-EC"/>
</dbReference>
<keyword evidence="5" id="KW-0679">Respiratory chain</keyword>
<evidence type="ECO:0000256" key="17">
    <source>
        <dbReference type="SAM" id="Phobius"/>
    </source>
</evidence>
<evidence type="ECO:0000256" key="5">
    <source>
        <dbReference type="ARBA" id="ARBA00022660"/>
    </source>
</evidence>
<reference evidence="21" key="1">
    <citation type="submission" date="2016-10" db="EMBL/GenBank/DDBJ databases">
        <authorList>
            <person name="Varghese N."/>
            <person name="Submissions S."/>
        </authorList>
    </citation>
    <scope>NUCLEOTIDE SEQUENCE [LARGE SCALE GENOMIC DNA]</scope>
    <source>
        <strain evidence="21">NRRL B-51270</strain>
    </source>
</reference>
<evidence type="ECO:0000256" key="10">
    <source>
        <dbReference type="ARBA" id="ARBA00023004"/>
    </source>
</evidence>
<comment type="function">
    <text evidence="13">Subunits I and II form the functional core of the enzyme complex. Electrons originating in cytochrome c are transferred via heme a and Cu(A) to the binuclear center formed by heme a3 and Cu(B).</text>
</comment>
<evidence type="ECO:0000256" key="12">
    <source>
        <dbReference type="ARBA" id="ARBA00023136"/>
    </source>
</evidence>
<evidence type="ECO:0000256" key="4">
    <source>
        <dbReference type="ARBA" id="ARBA00022617"/>
    </source>
</evidence>
<dbReference type="PROSITE" id="PS51007">
    <property type="entry name" value="CYTC"/>
    <property type="match status" value="1"/>
</dbReference>
<dbReference type="RefSeq" id="WP_093393721.1">
    <property type="nucleotide sequence ID" value="NZ_LT629736.1"/>
</dbReference>
<evidence type="ECO:0000259" key="19">
    <source>
        <dbReference type="PROSITE" id="PS51007"/>
    </source>
</evidence>
<dbReference type="Pfam" id="PF00034">
    <property type="entry name" value="Cytochrom_C"/>
    <property type="match status" value="1"/>
</dbReference>
<gene>
    <name evidence="20" type="ORF">SAMN05216421_1906</name>
</gene>
<evidence type="ECO:0000256" key="16">
    <source>
        <dbReference type="PROSITE-ProRule" id="PRU00433"/>
    </source>
</evidence>
<dbReference type="Gene3D" id="2.60.40.420">
    <property type="entry name" value="Cupredoxins - blue copper proteins"/>
    <property type="match status" value="1"/>
</dbReference>
<dbReference type="STRING" id="487184.SAMN05216421_1906"/>
<dbReference type="PROSITE" id="PS50857">
    <property type="entry name" value="COX2_CUA"/>
    <property type="match status" value="1"/>
</dbReference>
<dbReference type="NCBIfam" id="TIGR02866">
    <property type="entry name" value="CoxB"/>
    <property type="match status" value="1"/>
</dbReference>
<dbReference type="GO" id="GO:0016020">
    <property type="term" value="C:membrane"/>
    <property type="evidence" value="ECO:0007669"/>
    <property type="project" value="UniProtKB-SubCell"/>
</dbReference>
<keyword evidence="21" id="KW-1185">Reference proteome</keyword>
<keyword evidence="8" id="KW-0249">Electron transport</keyword>
<dbReference type="InterPro" id="IPR036909">
    <property type="entry name" value="Cyt_c-like_dom_sf"/>
</dbReference>
<dbReference type="PANTHER" id="PTHR22888:SF9">
    <property type="entry name" value="CYTOCHROME C OXIDASE SUBUNIT 2"/>
    <property type="match status" value="1"/>
</dbReference>
<dbReference type="InterPro" id="IPR001505">
    <property type="entry name" value="Copper_CuA"/>
</dbReference>
<dbReference type="InterPro" id="IPR045187">
    <property type="entry name" value="CcO_II"/>
</dbReference>
<evidence type="ECO:0000256" key="9">
    <source>
        <dbReference type="ARBA" id="ARBA00022989"/>
    </source>
</evidence>
<evidence type="ECO:0000256" key="3">
    <source>
        <dbReference type="ARBA" id="ARBA00022448"/>
    </source>
</evidence>
<evidence type="ECO:0000256" key="15">
    <source>
        <dbReference type="ARBA" id="ARBA00047816"/>
    </source>
</evidence>
<evidence type="ECO:0000313" key="20">
    <source>
        <dbReference type="EMBL" id="SDS64625.1"/>
    </source>
</evidence>
<keyword evidence="4 16" id="KW-0349">Heme</keyword>
<dbReference type="InterPro" id="IPR014222">
    <property type="entry name" value="Cyt_c_oxidase_su2"/>
</dbReference>
<dbReference type="InterPro" id="IPR034236">
    <property type="entry name" value="CuRO_CcO_Caa3_II"/>
</dbReference>
<name>A0A1H1TWF3_9GAMM</name>
<organism evidence="20 21">
    <name type="scientific">Halopseudomonas xinjiangensis</name>
    <dbReference type="NCBI Taxonomy" id="487184"/>
    <lineage>
        <taxon>Bacteria</taxon>
        <taxon>Pseudomonadati</taxon>
        <taxon>Pseudomonadota</taxon>
        <taxon>Gammaproteobacteria</taxon>
        <taxon>Pseudomonadales</taxon>
        <taxon>Pseudomonadaceae</taxon>
        <taxon>Halopseudomonas</taxon>
    </lineage>
</organism>
<dbReference type="PROSITE" id="PS00078">
    <property type="entry name" value="COX2"/>
    <property type="match status" value="1"/>
</dbReference>
<feature type="domain" description="Cytochrome oxidase subunit II copper A binding" evidence="18">
    <location>
        <begin position="114"/>
        <end position="229"/>
    </location>
</feature>
<dbReference type="AlphaFoldDB" id="A0A1H1TWF3"/>
<accession>A0A1H1TWF3</accession>
<dbReference type="SUPFAM" id="SSF49503">
    <property type="entry name" value="Cupredoxins"/>
    <property type="match status" value="1"/>
</dbReference>
<keyword evidence="12 17" id="KW-0472">Membrane</keyword>
<evidence type="ECO:0000256" key="2">
    <source>
        <dbReference type="ARBA" id="ARBA00007866"/>
    </source>
</evidence>
<dbReference type="CDD" id="cd04213">
    <property type="entry name" value="CuRO_CcO_Caa3_II"/>
    <property type="match status" value="1"/>
</dbReference>
<dbReference type="SUPFAM" id="SSF46626">
    <property type="entry name" value="Cytochrome c"/>
    <property type="match status" value="1"/>
</dbReference>
<dbReference type="EMBL" id="LT629736">
    <property type="protein sequence ID" value="SDS64625.1"/>
    <property type="molecule type" value="Genomic_DNA"/>
</dbReference>
<dbReference type="GO" id="GO:0016491">
    <property type="term" value="F:oxidoreductase activity"/>
    <property type="evidence" value="ECO:0007669"/>
    <property type="project" value="InterPro"/>
</dbReference>